<protein>
    <submittedName>
        <fullName evidence="2">Uncharacterized protein</fullName>
    </submittedName>
</protein>
<feature type="region of interest" description="Disordered" evidence="1">
    <location>
        <begin position="515"/>
        <end position="548"/>
    </location>
</feature>
<feature type="compositionally biased region" description="Gly residues" evidence="1">
    <location>
        <begin position="173"/>
        <end position="183"/>
    </location>
</feature>
<feature type="compositionally biased region" description="Basic residues" evidence="1">
    <location>
        <begin position="462"/>
        <end position="473"/>
    </location>
</feature>
<feature type="compositionally biased region" description="Gly residues" evidence="1">
    <location>
        <begin position="1110"/>
        <end position="1123"/>
    </location>
</feature>
<reference evidence="2 3" key="1">
    <citation type="submission" date="2017-03" db="EMBL/GenBank/DDBJ databases">
        <title>WGS assembly of Porphyra umbilicalis.</title>
        <authorList>
            <person name="Brawley S.H."/>
            <person name="Blouin N.A."/>
            <person name="Ficko-Blean E."/>
            <person name="Wheeler G.L."/>
            <person name="Lohr M."/>
            <person name="Goodson H.V."/>
            <person name="Jenkins J.W."/>
            <person name="Blaby-Haas C.E."/>
            <person name="Helliwell K.E."/>
            <person name="Chan C."/>
            <person name="Marriage T."/>
            <person name="Bhattacharya D."/>
            <person name="Klein A.S."/>
            <person name="Badis Y."/>
            <person name="Brodie J."/>
            <person name="Cao Y."/>
            <person name="Collen J."/>
            <person name="Dittami S.M."/>
            <person name="Gachon C.M."/>
            <person name="Green B.R."/>
            <person name="Karpowicz S."/>
            <person name="Kim J.W."/>
            <person name="Kudahl U."/>
            <person name="Lin S."/>
            <person name="Michel G."/>
            <person name="Mittag M."/>
            <person name="Olson B.J."/>
            <person name="Pangilinan J."/>
            <person name="Peng Y."/>
            <person name="Qiu H."/>
            <person name="Shu S."/>
            <person name="Singer J.T."/>
            <person name="Smith A.G."/>
            <person name="Sprecher B.N."/>
            <person name="Wagner V."/>
            <person name="Wang W."/>
            <person name="Wang Z.-Y."/>
            <person name="Yan J."/>
            <person name="Yarish C."/>
            <person name="Zoeuner-Riek S."/>
            <person name="Zhuang Y."/>
            <person name="Zou Y."/>
            <person name="Lindquist E.A."/>
            <person name="Grimwood J."/>
            <person name="Barry K."/>
            <person name="Rokhsar D.S."/>
            <person name="Schmutz J."/>
            <person name="Stiller J.W."/>
            <person name="Grossman A.R."/>
            <person name="Prochnik S.E."/>
        </authorList>
    </citation>
    <scope>NUCLEOTIDE SEQUENCE [LARGE SCALE GENOMIC DNA]</scope>
    <source>
        <strain evidence="2">4086291</strain>
    </source>
</reference>
<evidence type="ECO:0000313" key="3">
    <source>
        <dbReference type="Proteomes" id="UP000218209"/>
    </source>
</evidence>
<feature type="compositionally biased region" description="Basic residues" evidence="1">
    <location>
        <begin position="709"/>
        <end position="730"/>
    </location>
</feature>
<feature type="compositionally biased region" description="Basic residues" evidence="1">
    <location>
        <begin position="829"/>
        <end position="841"/>
    </location>
</feature>
<feature type="compositionally biased region" description="Polar residues" evidence="1">
    <location>
        <begin position="1213"/>
        <end position="1229"/>
    </location>
</feature>
<feature type="region of interest" description="Disordered" evidence="1">
    <location>
        <begin position="704"/>
        <end position="738"/>
    </location>
</feature>
<feature type="region of interest" description="Disordered" evidence="1">
    <location>
        <begin position="829"/>
        <end position="862"/>
    </location>
</feature>
<feature type="region of interest" description="Disordered" evidence="1">
    <location>
        <begin position="658"/>
        <end position="688"/>
    </location>
</feature>
<feature type="region of interest" description="Disordered" evidence="1">
    <location>
        <begin position="951"/>
        <end position="971"/>
    </location>
</feature>
<feature type="compositionally biased region" description="Basic and acidic residues" evidence="1">
    <location>
        <begin position="388"/>
        <end position="401"/>
    </location>
</feature>
<feature type="region of interest" description="Disordered" evidence="1">
    <location>
        <begin position="751"/>
        <end position="813"/>
    </location>
</feature>
<feature type="compositionally biased region" description="Gly residues" evidence="1">
    <location>
        <begin position="286"/>
        <end position="307"/>
    </location>
</feature>
<feature type="region of interest" description="Disordered" evidence="1">
    <location>
        <begin position="123"/>
        <end position="502"/>
    </location>
</feature>
<sequence length="1540" mass="162735">MPTLARQYLGAAAPRRRCGGGCGRGGDAGGLPRRQKPLARPLWPEPLLPVPLNFATDHGRGRMRTRADPDGTARKTCYAHLSSRCVACTIVFSFRIALPGTPYRSRSPSKLKSNTLPMQLATVKAAAARVRGEDSRQRGTANANHGEPNDASGRVHGCQSVEEAGSLAQQQPEGGGSRAGGGQWQQVQRGSCGGPAATNGWGLSQRQHEEGRSSGGDWAAAAGKRQCRGERPSSSCSRGGKRGRAAAAGAAGGGGSGGQQRRRRRRRGRGWRRRRPAAAAAAAAASGGGGGGGGDGGGGGGGGGGGQRRQRRRPAAGAAAAAAASGGGGGGGGDGGGGGGGGGGGQRRQRRRPAPLEARRVVTVRGVSFYIPDGRGGRRGPGVTAAADARRSRVRRADGRDVPPPGRPNVPRAARLCRRRRARRRAPPRAGGRGPRPPSGRPRRRSQTGRGTPAERRGPAPPRRHPSRWHPHCAIRPLHAGRPVPWRLGGQPRAAPSAPRETNRVALYTLLLARGGRHGHPPARPPPMPTAPRRTRLPHPPPPPPPPPLTHEMSAAFHTFNPSSALVRMTPGTPPPPPPPPPVELLDIPLPRVHKQQLRRVLVGARQHGAVAELLLRVPLHRQIPHGRGAVLGRGRKHRTVGRVPLHGRNRLAVHRKVGGGRRGGAPTPARTAASAPTGGGEGVRVDGVPPEHIHVRVVRALNADGGHPPRRPHVPHPHRPVRRGRRKDRRFGGGPHDILHRVVRVPPVRGAGRHAKRVQRRRRRTPPAAATVAAIGGRAGGVPPPRRGRLPHADPPIDVPRREAPRDERGPRERVPLHAVPRIVGHRHGRVTAGRPARRRERVEARAGPPGGRAEAPERHRQVVDGHAARVGPRGDHVRPVGAHPHPVDGAVKGHALGGEHRAAAAAAAGRPRRPRLAPRPRAAVAVYGAEAEGDEGVGARRGRLRARHERHVEGVRRRPRRDEVKRQGGPLERQADAHLIRRRVAHERLAVGQRVDAGAEDARERRGRVAAVGGGARRANGAMATPVAAVAAVAVRGGRLKVVPVRVLILQPVHVPVGAAVGAAARRWPPVGAAAALGGAPRGGGRRTLAAPAPRPRRRGGRRRRRGGAGASVGGGGGGGAVGEEEAAAVVVEGEAAAAAAEAAARRLLPALPRAALLRGTGMVGGGGERRNPLSFDQKGPKGAWQKRGAGRSSAQGGPCERQALKMSAPGRTQQPYTGSHQRSTIRQCLPPPTGGGEDHSTVARIRGLAREASPRTVGGFDACLHPPGRGKAKRRRSGLCCHSAWSADRDVESMAESRWFGACPAGPAQRPTSRWRASGASRPLDDGFRRGGDRRAIWSLQVGIYRTFRFYIPLPDRYADLPHSYRYLVILLHAKPRPFFLMHQCTHIDSKLLAHSAANSMTQRELDGATTTLPLGDIQPQRWGAESLVANPWRGLCARAAPTSAARARARGWTDNRSRPKDSPTPPPVWGHVRAVAAVEKLRAPAHARLRTVSRVGGGRRQLLLFPLPFVGTAPPPDATTSDTRASVPLPAATWCR</sequence>
<dbReference type="PANTHER" id="PTHR40903:SF1">
    <property type="entry name" value="HYPHALLY REGULATED CELL WALL PROTEIN 3"/>
    <property type="match status" value="1"/>
</dbReference>
<feature type="region of interest" description="Disordered" evidence="1">
    <location>
        <begin position="903"/>
        <end position="922"/>
    </location>
</feature>
<dbReference type="Proteomes" id="UP000218209">
    <property type="component" value="Unassembled WGS sequence"/>
</dbReference>
<feature type="compositionally biased region" description="Basic and acidic residues" evidence="1">
    <location>
        <begin position="800"/>
        <end position="813"/>
    </location>
</feature>
<feature type="compositionally biased region" description="Gly residues" evidence="1">
    <location>
        <begin position="325"/>
        <end position="346"/>
    </location>
</feature>
<feature type="compositionally biased region" description="Basic residues" evidence="1">
    <location>
        <begin position="260"/>
        <end position="276"/>
    </location>
</feature>
<feature type="region of interest" description="Disordered" evidence="1">
    <location>
        <begin position="1450"/>
        <end position="1473"/>
    </location>
</feature>
<dbReference type="PANTHER" id="PTHR40903">
    <property type="entry name" value="GLYCINE-RICH CELL WALL STRUCTURAL PROTEIN 1-LIKE"/>
    <property type="match status" value="1"/>
</dbReference>
<feature type="compositionally biased region" description="Basic residues" evidence="1">
    <location>
        <begin position="752"/>
        <end position="766"/>
    </location>
</feature>
<name>A0A1X6NRX2_PORUM</name>
<dbReference type="EMBL" id="KV919145">
    <property type="protein sequence ID" value="OSX71325.1"/>
    <property type="molecule type" value="Genomic_DNA"/>
</dbReference>
<feature type="compositionally biased region" description="Basic residues" evidence="1">
    <location>
        <begin position="415"/>
        <end position="427"/>
    </location>
</feature>
<feature type="compositionally biased region" description="Basic and acidic residues" evidence="1">
    <location>
        <begin position="952"/>
        <end position="968"/>
    </location>
</feature>
<feature type="compositionally biased region" description="Basic residues" evidence="1">
    <location>
        <begin position="1097"/>
        <end position="1109"/>
    </location>
</feature>
<feature type="compositionally biased region" description="Low complexity" evidence="1">
    <location>
        <begin position="315"/>
        <end position="324"/>
    </location>
</feature>
<gene>
    <name evidence="2" type="ORF">BU14_0553s0002</name>
</gene>
<accession>A0A1X6NRX2</accession>
<feature type="compositionally biased region" description="Low complexity" evidence="1">
    <location>
        <begin position="767"/>
        <end position="777"/>
    </location>
</feature>
<feature type="compositionally biased region" description="Low complexity" evidence="1">
    <location>
        <begin position="665"/>
        <end position="677"/>
    </location>
</feature>
<feature type="region of interest" description="Disordered" evidence="1">
    <location>
        <begin position="1078"/>
        <end position="1123"/>
    </location>
</feature>
<organism evidence="2 3">
    <name type="scientific">Porphyra umbilicalis</name>
    <name type="common">Purple laver</name>
    <name type="synonym">Red alga</name>
    <dbReference type="NCBI Taxonomy" id="2786"/>
    <lineage>
        <taxon>Eukaryota</taxon>
        <taxon>Rhodophyta</taxon>
        <taxon>Bangiophyceae</taxon>
        <taxon>Bangiales</taxon>
        <taxon>Bangiaceae</taxon>
        <taxon>Porphyra</taxon>
    </lineage>
</organism>
<keyword evidence="3" id="KW-1185">Reference proteome</keyword>
<evidence type="ECO:0000256" key="1">
    <source>
        <dbReference type="SAM" id="MobiDB-lite"/>
    </source>
</evidence>
<evidence type="ECO:0000313" key="2">
    <source>
        <dbReference type="EMBL" id="OSX71325.1"/>
    </source>
</evidence>
<feature type="region of interest" description="Disordered" evidence="1">
    <location>
        <begin position="1164"/>
        <end position="1243"/>
    </location>
</feature>
<feature type="compositionally biased region" description="Pro residues" evidence="1">
    <location>
        <begin position="538"/>
        <end position="548"/>
    </location>
</feature>
<feature type="region of interest" description="Disordered" evidence="1">
    <location>
        <begin position="21"/>
        <end position="42"/>
    </location>
</feature>
<proteinExistence type="predicted"/>
<feature type="compositionally biased region" description="Basic and acidic residues" evidence="1">
    <location>
        <begin position="1455"/>
        <end position="1465"/>
    </location>
</feature>